<dbReference type="AlphaFoldDB" id="X0WV23"/>
<gene>
    <name evidence="4" type="ORF">S01H1_68739</name>
</gene>
<evidence type="ECO:0000313" key="4">
    <source>
        <dbReference type="EMBL" id="GAG34490.1"/>
    </source>
</evidence>
<proteinExistence type="predicted"/>
<dbReference type="Pfam" id="PF01981">
    <property type="entry name" value="PTH2"/>
    <property type="match status" value="1"/>
</dbReference>
<dbReference type="EMBL" id="BARS01045595">
    <property type="protein sequence ID" value="GAG34490.1"/>
    <property type="molecule type" value="Genomic_DNA"/>
</dbReference>
<dbReference type="Gene3D" id="3.40.1490.10">
    <property type="entry name" value="Bit1"/>
    <property type="match status" value="1"/>
</dbReference>
<evidence type="ECO:0000256" key="1">
    <source>
        <dbReference type="ARBA" id="ARBA00013260"/>
    </source>
</evidence>
<protein>
    <recommendedName>
        <fullName evidence="1">peptidyl-tRNA hydrolase</fullName>
        <ecNumber evidence="1">3.1.1.29</ecNumber>
    </recommendedName>
</protein>
<comment type="caution">
    <text evidence="4">The sequence shown here is derived from an EMBL/GenBank/DDBJ whole genome shotgun (WGS) entry which is preliminary data.</text>
</comment>
<dbReference type="GO" id="GO:0004045">
    <property type="term" value="F:peptidyl-tRNA hydrolase activity"/>
    <property type="evidence" value="ECO:0007669"/>
    <property type="project" value="UniProtKB-EC"/>
</dbReference>
<dbReference type="InterPro" id="IPR002833">
    <property type="entry name" value="PTH2"/>
</dbReference>
<organism evidence="4">
    <name type="scientific">marine sediment metagenome</name>
    <dbReference type="NCBI Taxonomy" id="412755"/>
    <lineage>
        <taxon>unclassified sequences</taxon>
        <taxon>metagenomes</taxon>
        <taxon>ecological metagenomes</taxon>
    </lineage>
</organism>
<sequence length="46" mass="4997">TRKKISNGRVFDAGRTEVADGTCTVGFVGPDRVDKIDKLTSQLKCL</sequence>
<accession>X0WV23</accession>
<dbReference type="EC" id="3.1.1.29" evidence="1"/>
<reference evidence="4" key="1">
    <citation type="journal article" date="2014" name="Front. Microbiol.">
        <title>High frequency of phylogenetically diverse reductive dehalogenase-homologous genes in deep subseafloor sedimentary metagenomes.</title>
        <authorList>
            <person name="Kawai M."/>
            <person name="Futagami T."/>
            <person name="Toyoda A."/>
            <person name="Takaki Y."/>
            <person name="Nishi S."/>
            <person name="Hori S."/>
            <person name="Arai W."/>
            <person name="Tsubouchi T."/>
            <person name="Morono Y."/>
            <person name="Uchiyama I."/>
            <person name="Ito T."/>
            <person name="Fujiyama A."/>
            <person name="Inagaki F."/>
            <person name="Takami H."/>
        </authorList>
    </citation>
    <scope>NUCLEOTIDE SEQUENCE</scope>
    <source>
        <strain evidence="4">Expedition CK06-06</strain>
    </source>
</reference>
<keyword evidence="2" id="KW-0378">Hydrolase</keyword>
<dbReference type="SUPFAM" id="SSF102462">
    <property type="entry name" value="Peptidyl-tRNA hydrolase II"/>
    <property type="match status" value="1"/>
</dbReference>
<comment type="catalytic activity">
    <reaction evidence="3">
        <text>an N-acyl-L-alpha-aminoacyl-tRNA + H2O = an N-acyl-L-amino acid + a tRNA + H(+)</text>
        <dbReference type="Rhea" id="RHEA:54448"/>
        <dbReference type="Rhea" id="RHEA-COMP:10123"/>
        <dbReference type="Rhea" id="RHEA-COMP:13883"/>
        <dbReference type="ChEBI" id="CHEBI:15377"/>
        <dbReference type="ChEBI" id="CHEBI:15378"/>
        <dbReference type="ChEBI" id="CHEBI:59874"/>
        <dbReference type="ChEBI" id="CHEBI:78442"/>
        <dbReference type="ChEBI" id="CHEBI:138191"/>
        <dbReference type="EC" id="3.1.1.29"/>
    </reaction>
</comment>
<feature type="non-terminal residue" evidence="4">
    <location>
        <position position="1"/>
    </location>
</feature>
<name>X0WV23_9ZZZZ</name>
<evidence type="ECO:0000256" key="3">
    <source>
        <dbReference type="ARBA" id="ARBA00048707"/>
    </source>
</evidence>
<dbReference type="InterPro" id="IPR023476">
    <property type="entry name" value="Pep_tRNA_hydro_II_dom_sf"/>
</dbReference>
<evidence type="ECO:0000256" key="2">
    <source>
        <dbReference type="ARBA" id="ARBA00022801"/>
    </source>
</evidence>